<keyword evidence="5" id="KW-1185">Reference proteome</keyword>
<reference evidence="4 5" key="1">
    <citation type="submission" date="2016-12" db="EMBL/GenBank/DDBJ databases">
        <title>Complete genome sequence of Microbacterium aurum KACC 15219.</title>
        <authorList>
            <person name="Jung Y."/>
            <person name="Shin J.-H."/>
            <person name="Lee Y.-J."/>
            <person name="Yi H."/>
            <person name="Bahn Y.-S."/>
            <person name="Kim J.F."/>
            <person name="Lee D.-W."/>
        </authorList>
    </citation>
    <scope>NUCLEOTIDE SEQUENCE [LARGE SCALE GENOMIC DNA]</scope>
    <source>
        <strain evidence="4 5">KACC 15219</strain>
    </source>
</reference>
<evidence type="ECO:0000313" key="5">
    <source>
        <dbReference type="Proteomes" id="UP000187185"/>
    </source>
</evidence>
<dbReference type="KEGG" id="maur:BOH66_06290"/>
<dbReference type="SUPFAM" id="SSF53720">
    <property type="entry name" value="ALDH-like"/>
    <property type="match status" value="1"/>
</dbReference>
<evidence type="ECO:0000259" key="3">
    <source>
        <dbReference type="Pfam" id="PF00171"/>
    </source>
</evidence>
<dbReference type="Gene3D" id="3.40.309.10">
    <property type="entry name" value="Aldehyde Dehydrogenase, Chain A, domain 2"/>
    <property type="match status" value="1"/>
</dbReference>
<dbReference type="FunFam" id="3.40.309.10:FF:000012">
    <property type="entry name" value="Betaine aldehyde dehydrogenase"/>
    <property type="match status" value="1"/>
</dbReference>
<dbReference type="Proteomes" id="UP000187185">
    <property type="component" value="Chromosome"/>
</dbReference>
<protein>
    <submittedName>
        <fullName evidence="4">Sorbosone dehydrogenase</fullName>
    </submittedName>
</protein>
<proteinExistence type="inferred from homology"/>
<dbReference type="STRING" id="36805.BOH66_06290"/>
<organism evidence="4 5">
    <name type="scientific">Microbacterium aurum</name>
    <dbReference type="NCBI Taxonomy" id="36805"/>
    <lineage>
        <taxon>Bacteria</taxon>
        <taxon>Bacillati</taxon>
        <taxon>Actinomycetota</taxon>
        <taxon>Actinomycetes</taxon>
        <taxon>Micrococcales</taxon>
        <taxon>Microbacteriaceae</taxon>
        <taxon>Microbacterium</taxon>
    </lineage>
</organism>
<accession>A0A1P8U724</accession>
<dbReference type="InterPro" id="IPR016163">
    <property type="entry name" value="Ald_DH_C"/>
</dbReference>
<comment type="similarity">
    <text evidence="1">Belongs to the aldehyde dehydrogenase family.</text>
</comment>
<evidence type="ECO:0000256" key="2">
    <source>
        <dbReference type="ARBA" id="ARBA00023002"/>
    </source>
</evidence>
<keyword evidence="2" id="KW-0560">Oxidoreductase</keyword>
<dbReference type="InterPro" id="IPR016160">
    <property type="entry name" value="Ald_DH_CS_CYS"/>
</dbReference>
<feature type="domain" description="Aldehyde dehydrogenase" evidence="3">
    <location>
        <begin position="18"/>
        <end position="481"/>
    </location>
</feature>
<evidence type="ECO:0000256" key="1">
    <source>
        <dbReference type="ARBA" id="ARBA00009986"/>
    </source>
</evidence>
<dbReference type="AlphaFoldDB" id="A0A1P8U724"/>
<dbReference type="Pfam" id="PF00171">
    <property type="entry name" value="Aldedh"/>
    <property type="match status" value="1"/>
</dbReference>
<dbReference type="FunFam" id="3.40.605.10:FF:000007">
    <property type="entry name" value="NAD/NADP-dependent betaine aldehyde dehydrogenase"/>
    <property type="match status" value="1"/>
</dbReference>
<sequence>MSTTSEVRSYTHLIDGRWTPDAGDFTERHNPANGKLAGRYASATIDDAEAAVAGAREAFDDGRWSNMAPIERGRILLRWAELIRANKERLAQIEAAEVGKPIRIARGDIQGAIDLTEYAGTLAFEIRGEAYDRVHGVDLGVVLQEPVGVVAAIVPWNFPAIIYSQKVPFALAAGCTVVVKPAELTSGTALEMSALALEAGVPANVVNVITGKGSVIGQYLAAHKDIDFLSFTGSTEVSHQIAATASKTHKHLSFELGGKGATIVFDDANLDDAVDGVLFGVYYNQGETCIAGTRLLVQDTIADEFVERLARRAESLRVGDIFDERTDIGAMISESHMETVLSYIASGTESGATLVTGGERVVVESAEDGLFVAPTILDHVGPDLKVFQEEIFGPVLVTARFSTDAEAIELANNSVYGLANGVWTKNIDRAIQMGRALRSGTVWINTANDGSPQLPFGGYKESGNAREKGRRGLEEYLVSKTFHVHVGPRTPFYTNES</sequence>
<dbReference type="OrthoDB" id="6882680at2"/>
<dbReference type="GO" id="GO:0016620">
    <property type="term" value="F:oxidoreductase activity, acting on the aldehyde or oxo group of donors, NAD or NADP as acceptor"/>
    <property type="evidence" value="ECO:0007669"/>
    <property type="project" value="InterPro"/>
</dbReference>
<dbReference type="InterPro" id="IPR016161">
    <property type="entry name" value="Ald_DH/histidinol_DH"/>
</dbReference>
<dbReference type="Gene3D" id="3.40.605.10">
    <property type="entry name" value="Aldehyde Dehydrogenase, Chain A, domain 1"/>
    <property type="match status" value="1"/>
</dbReference>
<dbReference type="RefSeq" id="WP_076690224.1">
    <property type="nucleotide sequence ID" value="NZ_CP018762.1"/>
</dbReference>
<dbReference type="PANTHER" id="PTHR11699">
    <property type="entry name" value="ALDEHYDE DEHYDROGENASE-RELATED"/>
    <property type="match status" value="1"/>
</dbReference>
<gene>
    <name evidence="4" type="ORF">BOH66_06290</name>
</gene>
<dbReference type="EMBL" id="CP018762">
    <property type="protein sequence ID" value="APZ33908.1"/>
    <property type="molecule type" value="Genomic_DNA"/>
</dbReference>
<dbReference type="InterPro" id="IPR016162">
    <property type="entry name" value="Ald_DH_N"/>
</dbReference>
<dbReference type="PROSITE" id="PS00070">
    <property type="entry name" value="ALDEHYDE_DEHYDR_CYS"/>
    <property type="match status" value="1"/>
</dbReference>
<dbReference type="InterPro" id="IPR015590">
    <property type="entry name" value="Aldehyde_DH_dom"/>
</dbReference>
<evidence type="ECO:0000313" key="4">
    <source>
        <dbReference type="EMBL" id="APZ33908.1"/>
    </source>
</evidence>
<name>A0A1P8U724_9MICO</name>